<evidence type="ECO:0000313" key="3">
    <source>
        <dbReference type="Proteomes" id="UP001583177"/>
    </source>
</evidence>
<feature type="compositionally biased region" description="Basic and acidic residues" evidence="1">
    <location>
        <begin position="58"/>
        <end position="75"/>
    </location>
</feature>
<feature type="compositionally biased region" description="Low complexity" evidence="1">
    <location>
        <begin position="82"/>
        <end position="95"/>
    </location>
</feature>
<proteinExistence type="predicted"/>
<organism evidence="2 3">
    <name type="scientific">Diaporthe australafricana</name>
    <dbReference type="NCBI Taxonomy" id="127596"/>
    <lineage>
        <taxon>Eukaryota</taxon>
        <taxon>Fungi</taxon>
        <taxon>Dikarya</taxon>
        <taxon>Ascomycota</taxon>
        <taxon>Pezizomycotina</taxon>
        <taxon>Sordariomycetes</taxon>
        <taxon>Sordariomycetidae</taxon>
        <taxon>Diaporthales</taxon>
        <taxon>Diaporthaceae</taxon>
        <taxon>Diaporthe</taxon>
    </lineage>
</organism>
<name>A0ABR3VYE2_9PEZI</name>
<sequence>MSKTHHDDEFESPDKYERLEELLRQTLRLAGEIAESKGRRLADERIILRKRSSSDPAAAKRPDIRRSLLKTRNDLSMDDSENSQSQSQSPASSVQEPFSPGALAVSLDAVVEQGGRSQNDLTPDQDLPQGSPAASDTALQRPQKIKEERSEGEAVAVNQPSPPKGHVSILPVSVARDSSKRRPSSPAFLKFEAVFPLKAIAEGNAVASIVYNSEPSYIIIGTTPTSNSAESPLARAQQEGSPFPHEKSLREFIDEWDYDADAPGVEKKRP</sequence>
<feature type="region of interest" description="Disordered" evidence="1">
    <location>
        <begin position="40"/>
        <end position="99"/>
    </location>
</feature>
<protein>
    <submittedName>
        <fullName evidence="2">Uncharacterized protein</fullName>
    </submittedName>
</protein>
<dbReference type="EMBL" id="JAWRVE010000219">
    <property type="protein sequence ID" value="KAL1848369.1"/>
    <property type="molecule type" value="Genomic_DNA"/>
</dbReference>
<feature type="region of interest" description="Disordered" evidence="1">
    <location>
        <begin position="226"/>
        <end position="246"/>
    </location>
</feature>
<keyword evidence="3" id="KW-1185">Reference proteome</keyword>
<feature type="region of interest" description="Disordered" evidence="1">
    <location>
        <begin position="113"/>
        <end position="183"/>
    </location>
</feature>
<reference evidence="2 3" key="1">
    <citation type="journal article" date="2024" name="IMA Fungus">
        <title>IMA Genome - F19 : A genome assembly and annotation guide to empower mycologists, including annotated draft genome sequences of Ceratocystis pirilliformis, Diaporthe australafricana, Fusarium ophioides, Paecilomyces lecythidis, and Sporothrix stenoceras.</title>
        <authorList>
            <person name="Aylward J."/>
            <person name="Wilson A.M."/>
            <person name="Visagie C.M."/>
            <person name="Spraker J."/>
            <person name="Barnes I."/>
            <person name="Buitendag C."/>
            <person name="Ceriani C."/>
            <person name="Del Mar Angel L."/>
            <person name="du Plessis D."/>
            <person name="Fuchs T."/>
            <person name="Gasser K."/>
            <person name="Kramer D."/>
            <person name="Li W."/>
            <person name="Munsamy K."/>
            <person name="Piso A."/>
            <person name="Price J.L."/>
            <person name="Sonnekus B."/>
            <person name="Thomas C."/>
            <person name="van der Nest A."/>
            <person name="van Dijk A."/>
            <person name="van Heerden A."/>
            <person name="van Vuuren N."/>
            <person name="Yilmaz N."/>
            <person name="Duong T.A."/>
            <person name="van der Merwe N.A."/>
            <person name="Wingfield M.J."/>
            <person name="Wingfield B.D."/>
        </authorList>
    </citation>
    <scope>NUCLEOTIDE SEQUENCE [LARGE SCALE GENOMIC DNA]</scope>
    <source>
        <strain evidence="2 3">CMW 18300</strain>
    </source>
</reference>
<comment type="caution">
    <text evidence="2">The sequence shown here is derived from an EMBL/GenBank/DDBJ whole genome shotgun (WGS) entry which is preliminary data.</text>
</comment>
<gene>
    <name evidence="2" type="ORF">Daus18300_013615</name>
</gene>
<evidence type="ECO:0000256" key="1">
    <source>
        <dbReference type="SAM" id="MobiDB-lite"/>
    </source>
</evidence>
<accession>A0ABR3VYE2</accession>
<dbReference type="Proteomes" id="UP001583177">
    <property type="component" value="Unassembled WGS sequence"/>
</dbReference>
<evidence type="ECO:0000313" key="2">
    <source>
        <dbReference type="EMBL" id="KAL1848369.1"/>
    </source>
</evidence>